<dbReference type="Proteomes" id="UP001610446">
    <property type="component" value="Unassembled WGS sequence"/>
</dbReference>
<feature type="compositionally biased region" description="Polar residues" evidence="1">
    <location>
        <begin position="148"/>
        <end position="159"/>
    </location>
</feature>
<evidence type="ECO:0000313" key="3">
    <source>
        <dbReference type="Proteomes" id="UP001610446"/>
    </source>
</evidence>
<dbReference type="EMBL" id="JBFXLU010000029">
    <property type="protein sequence ID" value="KAL2851547.1"/>
    <property type="molecule type" value="Genomic_DNA"/>
</dbReference>
<organism evidence="2 3">
    <name type="scientific">Aspergillus pseudoustus</name>
    <dbReference type="NCBI Taxonomy" id="1810923"/>
    <lineage>
        <taxon>Eukaryota</taxon>
        <taxon>Fungi</taxon>
        <taxon>Dikarya</taxon>
        <taxon>Ascomycota</taxon>
        <taxon>Pezizomycotina</taxon>
        <taxon>Eurotiomycetes</taxon>
        <taxon>Eurotiomycetidae</taxon>
        <taxon>Eurotiales</taxon>
        <taxon>Aspergillaceae</taxon>
        <taxon>Aspergillus</taxon>
        <taxon>Aspergillus subgen. Nidulantes</taxon>
    </lineage>
</organism>
<keyword evidence="3" id="KW-1185">Reference proteome</keyword>
<accession>A0ABR4KJU5</accession>
<proteinExistence type="predicted"/>
<gene>
    <name evidence="2" type="ORF">BJY01DRAFT_208829</name>
</gene>
<evidence type="ECO:0000256" key="1">
    <source>
        <dbReference type="SAM" id="MobiDB-lite"/>
    </source>
</evidence>
<evidence type="ECO:0000313" key="2">
    <source>
        <dbReference type="EMBL" id="KAL2851547.1"/>
    </source>
</evidence>
<protein>
    <submittedName>
        <fullName evidence="2">Uncharacterized protein</fullName>
    </submittedName>
</protein>
<feature type="region of interest" description="Disordered" evidence="1">
    <location>
        <begin position="141"/>
        <end position="178"/>
    </location>
</feature>
<reference evidence="2 3" key="1">
    <citation type="submission" date="2024-07" db="EMBL/GenBank/DDBJ databases">
        <title>Section-level genome sequencing and comparative genomics of Aspergillus sections Usti and Cavernicolus.</title>
        <authorList>
            <consortium name="Lawrence Berkeley National Laboratory"/>
            <person name="Nybo J.L."/>
            <person name="Vesth T.C."/>
            <person name="Theobald S."/>
            <person name="Frisvad J.C."/>
            <person name="Larsen T.O."/>
            <person name="Kjaerboelling I."/>
            <person name="Rothschild-Mancinelli K."/>
            <person name="Lyhne E.K."/>
            <person name="Kogle M.E."/>
            <person name="Barry K."/>
            <person name="Clum A."/>
            <person name="Na H."/>
            <person name="Ledsgaard L."/>
            <person name="Lin J."/>
            <person name="Lipzen A."/>
            <person name="Kuo A."/>
            <person name="Riley R."/>
            <person name="Mondo S."/>
            <person name="Labutti K."/>
            <person name="Haridas S."/>
            <person name="Pangalinan J."/>
            <person name="Salamov A.A."/>
            <person name="Simmons B.A."/>
            <person name="Magnuson J.K."/>
            <person name="Chen J."/>
            <person name="Drula E."/>
            <person name="Henrissat B."/>
            <person name="Wiebenga A."/>
            <person name="Lubbers R.J."/>
            <person name="Gomes A.C."/>
            <person name="Makela M.R."/>
            <person name="Stajich J."/>
            <person name="Grigoriev I.V."/>
            <person name="Mortensen U.H."/>
            <person name="De Vries R.P."/>
            <person name="Baker S.E."/>
            <person name="Andersen M.R."/>
        </authorList>
    </citation>
    <scope>NUCLEOTIDE SEQUENCE [LARGE SCALE GENOMIC DNA]</scope>
    <source>
        <strain evidence="2 3">CBS 123904</strain>
    </source>
</reference>
<name>A0ABR4KJU5_9EURO</name>
<comment type="caution">
    <text evidence="2">The sequence shown here is derived from an EMBL/GenBank/DDBJ whole genome shotgun (WGS) entry which is preliminary data.</text>
</comment>
<sequence>MRLCFKYLGDAARIVQRLKRRWAIYIYIGKPTPCNNRARQLLIVNLPRKTPDQHAIIAPDQAKGQDGEWAGGTNAKCVPSSRGVCDVGRPRGLDEGCARRVPFNCAESYIYMRLGRATLNPVSFVCFASPPLLEFILLKWPPPRPGPTSMQNVQQPSSARNEKQQQQQQQYDPPDRTR</sequence>